<dbReference type="KEGG" id="ima:PO878_00690"/>
<name>A0AAF0BVN6_9ACTN</name>
<reference evidence="2" key="1">
    <citation type="submission" date="2023-01" db="EMBL/GenBank/DDBJ databases">
        <title>The diversity of Class Acidimicrobiia in South China Sea sediment environments and the proposal of Iamia marina sp. nov., a novel species of the genus Iamia.</title>
        <authorList>
            <person name="He Y."/>
            <person name="Tian X."/>
        </authorList>
    </citation>
    <scope>NUCLEOTIDE SEQUENCE</scope>
    <source>
        <strain evidence="2">DSM 19957</strain>
    </source>
</reference>
<dbReference type="Gene3D" id="1.20.120.450">
    <property type="entry name" value="dinb family like domain"/>
    <property type="match status" value="1"/>
</dbReference>
<protein>
    <submittedName>
        <fullName evidence="2">TIGR03086 family metal-binding protein</fullName>
    </submittedName>
</protein>
<dbReference type="EMBL" id="CP116942">
    <property type="protein sequence ID" value="WCO67238.1"/>
    <property type="molecule type" value="Genomic_DNA"/>
</dbReference>
<sequence>MIDLGPAADRTAALVTSVTDAQLALPTPCPDMCVGDVIDHIGAFALGFTAVAEKDLPRTKPPAPADAAHLGDGWRERIAGDLSALAQAWRDPQAWEGMTAAGGIELPGEVAGLVAVDELVVHGWDVAVATGQSHSPSPADVEAALGFVESFDAPRDGELFGPVVPVADDAPAFERLLGLTGRDPAWQPPT</sequence>
<proteinExistence type="predicted"/>
<dbReference type="InterPro" id="IPR017517">
    <property type="entry name" value="Maleyloyr_isom"/>
</dbReference>
<organism evidence="2 3">
    <name type="scientific">Iamia majanohamensis</name>
    <dbReference type="NCBI Taxonomy" id="467976"/>
    <lineage>
        <taxon>Bacteria</taxon>
        <taxon>Bacillati</taxon>
        <taxon>Actinomycetota</taxon>
        <taxon>Acidimicrobiia</taxon>
        <taxon>Acidimicrobiales</taxon>
        <taxon>Iamiaceae</taxon>
        <taxon>Iamia</taxon>
    </lineage>
</organism>
<evidence type="ECO:0000313" key="3">
    <source>
        <dbReference type="Proteomes" id="UP001216390"/>
    </source>
</evidence>
<dbReference type="RefSeq" id="WP_272736760.1">
    <property type="nucleotide sequence ID" value="NZ_CP116942.1"/>
</dbReference>
<dbReference type="NCBIfam" id="TIGR03083">
    <property type="entry name" value="maleylpyruvate isomerase family mycothiol-dependent enzyme"/>
    <property type="match status" value="1"/>
</dbReference>
<dbReference type="Pfam" id="PF11716">
    <property type="entry name" value="MDMPI_N"/>
    <property type="match status" value="1"/>
</dbReference>
<evidence type="ECO:0000259" key="1">
    <source>
        <dbReference type="Pfam" id="PF11716"/>
    </source>
</evidence>
<dbReference type="InterPro" id="IPR017520">
    <property type="entry name" value="CHP03086"/>
</dbReference>
<dbReference type="AlphaFoldDB" id="A0AAF0BVN6"/>
<dbReference type="Proteomes" id="UP001216390">
    <property type="component" value="Chromosome"/>
</dbReference>
<dbReference type="InterPro" id="IPR034660">
    <property type="entry name" value="DinB/YfiT-like"/>
</dbReference>
<dbReference type="InterPro" id="IPR024344">
    <property type="entry name" value="MDMPI_metal-binding"/>
</dbReference>
<dbReference type="SUPFAM" id="SSF109854">
    <property type="entry name" value="DinB/YfiT-like putative metalloenzymes"/>
    <property type="match status" value="1"/>
</dbReference>
<feature type="domain" description="Mycothiol-dependent maleylpyruvate isomerase metal-binding" evidence="1">
    <location>
        <begin position="5"/>
        <end position="127"/>
    </location>
</feature>
<gene>
    <name evidence="2" type="ORF">PO878_00690</name>
</gene>
<dbReference type="NCBIfam" id="TIGR03086">
    <property type="entry name" value="TIGR03086 family metal-binding protein"/>
    <property type="match status" value="1"/>
</dbReference>
<evidence type="ECO:0000313" key="2">
    <source>
        <dbReference type="EMBL" id="WCO67238.1"/>
    </source>
</evidence>
<keyword evidence="3" id="KW-1185">Reference proteome</keyword>
<dbReference type="GO" id="GO:0046872">
    <property type="term" value="F:metal ion binding"/>
    <property type="evidence" value="ECO:0007669"/>
    <property type="project" value="InterPro"/>
</dbReference>
<accession>A0AAF0BVN6</accession>